<keyword evidence="1" id="KW-0812">Transmembrane</keyword>
<accession>A0ABT4ACA8</accession>
<reference evidence="2 3" key="1">
    <citation type="submission" date="2022-11" db="EMBL/GenBank/DDBJ databases">
        <title>Minimal conservation of predation-associated metabolite biosynthetic gene clusters underscores biosynthetic potential of Myxococcota including descriptions for ten novel species: Archangium lansinium sp. nov., Myxococcus landrumus sp. nov., Nannocystis bai.</title>
        <authorList>
            <person name="Ahearne A."/>
            <person name="Stevens C."/>
            <person name="Phillips K."/>
        </authorList>
    </citation>
    <scope>NUCLEOTIDE SEQUENCE [LARGE SCALE GENOMIC DNA]</scope>
    <source>
        <strain evidence="2 3">MIWBW</strain>
    </source>
</reference>
<gene>
    <name evidence="2" type="ORF">OV287_33030</name>
</gene>
<feature type="transmembrane region" description="Helical" evidence="1">
    <location>
        <begin position="6"/>
        <end position="24"/>
    </location>
</feature>
<organism evidence="2 3">
    <name type="scientific">Archangium lansingense</name>
    <dbReference type="NCBI Taxonomy" id="2995310"/>
    <lineage>
        <taxon>Bacteria</taxon>
        <taxon>Pseudomonadati</taxon>
        <taxon>Myxococcota</taxon>
        <taxon>Myxococcia</taxon>
        <taxon>Myxococcales</taxon>
        <taxon>Cystobacterineae</taxon>
        <taxon>Archangiaceae</taxon>
        <taxon>Archangium</taxon>
    </lineage>
</organism>
<keyword evidence="3" id="KW-1185">Reference proteome</keyword>
<dbReference type="Proteomes" id="UP001207654">
    <property type="component" value="Unassembled WGS sequence"/>
</dbReference>
<comment type="caution">
    <text evidence="2">The sequence shown here is derived from an EMBL/GenBank/DDBJ whole genome shotgun (WGS) entry which is preliminary data.</text>
</comment>
<protein>
    <recommendedName>
        <fullName evidence="4">SRPBCC family protein</fullName>
    </recommendedName>
</protein>
<name>A0ABT4ACA8_9BACT</name>
<keyword evidence="1" id="KW-0472">Membrane</keyword>
<proteinExistence type="predicted"/>
<evidence type="ECO:0000313" key="3">
    <source>
        <dbReference type="Proteomes" id="UP001207654"/>
    </source>
</evidence>
<dbReference type="RefSeq" id="WP_267538025.1">
    <property type="nucleotide sequence ID" value="NZ_JAPNKA010000001.1"/>
</dbReference>
<evidence type="ECO:0000313" key="2">
    <source>
        <dbReference type="EMBL" id="MCY1079295.1"/>
    </source>
</evidence>
<evidence type="ECO:0008006" key="4">
    <source>
        <dbReference type="Google" id="ProtNLM"/>
    </source>
</evidence>
<dbReference type="EMBL" id="JAPNKA010000001">
    <property type="protein sequence ID" value="MCY1079295.1"/>
    <property type="molecule type" value="Genomic_DNA"/>
</dbReference>
<sequence length="214" mass="24766">MKRSPMTWMAGGVAAAGVGTLVYLRLLRPWLLRWGATDEEFARAMPGDELVKEPQYVTTRAITIQARPERIWPWLVQMGEGRGGFYSYVWIERLLGMRLENAERILPEFQQLKVGEPLAVEPQDDYVMQVKVLEPERALVLGGSTPPPWGEATWAMGLYPLDERTTRLVSRCRTRFNSKWDLLRILSFLDIGQFIMEHKWLLGVKERAERWAYA</sequence>
<keyword evidence="1" id="KW-1133">Transmembrane helix</keyword>
<evidence type="ECO:0000256" key="1">
    <source>
        <dbReference type="SAM" id="Phobius"/>
    </source>
</evidence>